<feature type="compositionally biased region" description="Basic and acidic residues" evidence="1">
    <location>
        <begin position="285"/>
        <end position="298"/>
    </location>
</feature>
<evidence type="ECO:0000313" key="2">
    <source>
        <dbReference type="EMBL" id="KAL0279293.1"/>
    </source>
</evidence>
<feature type="region of interest" description="Disordered" evidence="1">
    <location>
        <begin position="281"/>
        <end position="320"/>
    </location>
</feature>
<feature type="compositionally biased region" description="Basic and acidic residues" evidence="1">
    <location>
        <begin position="11"/>
        <end position="28"/>
    </location>
</feature>
<feature type="compositionally biased region" description="Basic and acidic residues" evidence="1">
    <location>
        <begin position="85"/>
        <end position="99"/>
    </location>
</feature>
<accession>A0AAW2IC15</accession>
<feature type="compositionally biased region" description="Basic and acidic residues" evidence="1">
    <location>
        <begin position="37"/>
        <end position="46"/>
    </location>
</feature>
<evidence type="ECO:0000256" key="1">
    <source>
        <dbReference type="SAM" id="MobiDB-lite"/>
    </source>
</evidence>
<feature type="region of interest" description="Disordered" evidence="1">
    <location>
        <begin position="81"/>
        <end position="165"/>
    </location>
</feature>
<feature type="compositionally biased region" description="Basic and acidic residues" evidence="1">
    <location>
        <begin position="130"/>
        <end position="150"/>
    </location>
</feature>
<proteinExistence type="predicted"/>
<name>A0AAW2IC15_9NEOP</name>
<feature type="region of interest" description="Disordered" evidence="1">
    <location>
        <begin position="1"/>
        <end position="68"/>
    </location>
</feature>
<comment type="caution">
    <text evidence="2">The sequence shown here is derived from an EMBL/GenBank/DDBJ whole genome shotgun (WGS) entry which is preliminary data.</text>
</comment>
<feature type="compositionally biased region" description="Basic and acidic residues" evidence="1">
    <location>
        <begin position="52"/>
        <end position="63"/>
    </location>
</feature>
<reference evidence="2" key="1">
    <citation type="journal article" date="2024" name="Gigascience">
        <title>Chromosome-level genome of the poultry shaft louse Menopon gallinae provides insight into the host-switching and adaptive evolution of parasitic lice.</title>
        <authorList>
            <person name="Xu Y."/>
            <person name="Ma L."/>
            <person name="Liu S."/>
            <person name="Liang Y."/>
            <person name="Liu Q."/>
            <person name="He Z."/>
            <person name="Tian L."/>
            <person name="Duan Y."/>
            <person name="Cai W."/>
            <person name="Li H."/>
            <person name="Song F."/>
        </authorList>
    </citation>
    <scope>NUCLEOTIDE SEQUENCE</scope>
    <source>
        <strain evidence="2">Cailab_2023a</strain>
    </source>
</reference>
<gene>
    <name evidence="2" type="ORF">PYX00_000885</name>
</gene>
<organism evidence="2">
    <name type="scientific">Menopon gallinae</name>
    <name type="common">poultry shaft louse</name>
    <dbReference type="NCBI Taxonomy" id="328185"/>
    <lineage>
        <taxon>Eukaryota</taxon>
        <taxon>Metazoa</taxon>
        <taxon>Ecdysozoa</taxon>
        <taxon>Arthropoda</taxon>
        <taxon>Hexapoda</taxon>
        <taxon>Insecta</taxon>
        <taxon>Pterygota</taxon>
        <taxon>Neoptera</taxon>
        <taxon>Paraneoptera</taxon>
        <taxon>Psocodea</taxon>
        <taxon>Troctomorpha</taxon>
        <taxon>Phthiraptera</taxon>
        <taxon>Amblycera</taxon>
        <taxon>Menoponidae</taxon>
        <taxon>Menopon</taxon>
    </lineage>
</organism>
<dbReference type="AlphaFoldDB" id="A0AAW2IC15"/>
<dbReference type="EMBL" id="JARGDH010000001">
    <property type="protein sequence ID" value="KAL0279293.1"/>
    <property type="molecule type" value="Genomic_DNA"/>
</dbReference>
<sequence length="453" mass="49304">MQDSNSGNLERASDKYGANEKSSERFSERYLQSSSERTSKSDKFIDGADGFRGSERKDYRSERFVQSPSLGDVQRFDRYCTLPSHSERCSKDSAERFENSRYLPPPAPAPSDRYNPPERYIPPPAPSNDRFSETIRERFSETPSRDRYQDRYIPPPAPERFVPNSYDRFHSSTVNPGDPYYHPHYQRTLPHRTVVSYHPHHSILPSPTRAQLRCCPSPNHYVQPDDLGSASSTSSSQSANVLTANLSGPSLPVLAASLTNGQNLTSFSASVNVNIVTAQATSTLPRERDRDRDRDREYIPPCTSPLLGRGRTPPAGSLARMPSNVEYLGASGGRHVSTPTPPPSLPRCSSLSNCEVTGDAPSCKGDHSHHHYPPARRSCSGVLESGTGSCCTTTRRNGNGCSLNIAGAVAGSQQIPSECASSDSGAGEAGRSAVAVSCVVSASPNTLIHSTVW</sequence>
<protein>
    <submittedName>
        <fullName evidence="2">Uncharacterized protein</fullName>
    </submittedName>
</protein>